<dbReference type="AlphaFoldDB" id="A0AAW3I1F4"/>
<organism evidence="2 3">
    <name type="scientific">Achromobacter spanius</name>
    <dbReference type="NCBI Taxonomy" id="217203"/>
    <lineage>
        <taxon>Bacteria</taxon>
        <taxon>Pseudomonadati</taxon>
        <taxon>Pseudomonadota</taxon>
        <taxon>Betaproteobacteria</taxon>
        <taxon>Burkholderiales</taxon>
        <taxon>Alcaligenaceae</taxon>
        <taxon>Achromobacter</taxon>
    </lineage>
</organism>
<feature type="region of interest" description="Disordered" evidence="1">
    <location>
        <begin position="37"/>
        <end position="59"/>
    </location>
</feature>
<gene>
    <name evidence="2" type="ORF">AFM18_16180</name>
</gene>
<accession>A0AAW3I1F4</accession>
<sequence length="59" mass="6445">MPKLKQGTIVPTQEEDEAINRGIAADVDTCELSATDVKQMKKLGPPKANVPQEEPHIPH</sequence>
<evidence type="ECO:0000313" key="2">
    <source>
        <dbReference type="EMBL" id="KNE26594.1"/>
    </source>
</evidence>
<reference evidence="2 3" key="1">
    <citation type="submission" date="2015-07" db="EMBL/GenBank/DDBJ databases">
        <title>Draft genome of Achromobacter spanius.</title>
        <authorList>
            <person name="Wang X."/>
        </authorList>
    </citation>
    <scope>NUCLEOTIDE SEQUENCE [LARGE SCALE GENOMIC DNA]</scope>
    <source>
        <strain evidence="2 3">CGMCC9173</strain>
    </source>
</reference>
<comment type="caution">
    <text evidence="2">The sequence shown here is derived from an EMBL/GenBank/DDBJ whole genome shotgun (WGS) entry which is preliminary data.</text>
</comment>
<feature type="region of interest" description="Disordered" evidence="1">
    <location>
        <begin position="1"/>
        <end position="22"/>
    </location>
</feature>
<proteinExistence type="predicted"/>
<evidence type="ECO:0000313" key="3">
    <source>
        <dbReference type="Proteomes" id="UP000037511"/>
    </source>
</evidence>
<evidence type="ECO:0000256" key="1">
    <source>
        <dbReference type="SAM" id="MobiDB-lite"/>
    </source>
</evidence>
<dbReference type="EMBL" id="LGVG01000020">
    <property type="protein sequence ID" value="KNE26594.1"/>
    <property type="molecule type" value="Genomic_DNA"/>
</dbReference>
<dbReference type="Proteomes" id="UP000037511">
    <property type="component" value="Unassembled WGS sequence"/>
</dbReference>
<name>A0AAW3I1F4_9BURK</name>
<protein>
    <submittedName>
        <fullName evidence="2">Uncharacterized protein</fullName>
    </submittedName>
</protein>